<dbReference type="InterPro" id="IPR025159">
    <property type="entry name" value="AbiEi_N"/>
</dbReference>
<dbReference type="EMBL" id="LKST01000002">
    <property type="protein sequence ID" value="KQB84362.1"/>
    <property type="molecule type" value="Genomic_DNA"/>
</dbReference>
<sequence length="294" mass="33316">MTDFWTTQDLRRAGLSPREIRKHIAQGTLERLAHSLYIRPKAPDLTRLRAIQHRWPHMVFSGHTAAYLYGWEALSWPISGLLPRRGSPVQTDTVRLNRASISRTRIQQGLRVTSPVFTAQGLIQAWPRAKLLNFLERSYSGLDGTKKYDKDFSALNPAAKNVMRKITGSAVIGASSQTERRLAHALSRENLFTQSNVRVGPYVFDLKVVGYPILVEVDGQQFHTATDVFIRDRWKSNAAQRAGYFILRYSDTCVDYALDDVVAQIVHTARSPGTQLPSDVQAVHQWHRALHSYP</sequence>
<proteinExistence type="predicted"/>
<name>A0A0N8VZN1_9CORY</name>
<feature type="domain" description="AbiEi antitoxin N-terminal" evidence="2">
    <location>
        <begin position="6"/>
        <end position="39"/>
    </location>
</feature>
<dbReference type="Pfam" id="PF04480">
    <property type="entry name" value="DUF559"/>
    <property type="match status" value="1"/>
</dbReference>
<evidence type="ECO:0000259" key="1">
    <source>
        <dbReference type="Pfam" id="PF04480"/>
    </source>
</evidence>
<dbReference type="InterPro" id="IPR011335">
    <property type="entry name" value="Restrct_endonuc-II-like"/>
</dbReference>
<protein>
    <submittedName>
        <fullName evidence="3">Uncharacterized protein</fullName>
    </submittedName>
</protein>
<reference evidence="3 4" key="1">
    <citation type="submission" date="2015-10" db="EMBL/GenBank/DDBJ databases">
        <title>Corynebacteirum lowii and Corynebacterium oculi species nova, derived from human clinical disease and and emended description of Corynebacterium mastiditis.</title>
        <authorList>
            <person name="Bernard K."/>
            <person name="Pacheco A.L."/>
            <person name="Mcdougall C."/>
            <person name="Burtx T."/>
            <person name="Weibe D."/>
            <person name="Tyler S."/>
            <person name="Olson A.B."/>
            <person name="Cnockaert M."/>
            <person name="Eguchi H."/>
            <person name="Kuwahara T."/>
            <person name="Nakayama-Imaohji H."/>
            <person name="Boudewijins M."/>
            <person name="Van Hoecke F."/>
            <person name="Bernier A.-M."/>
            <person name="Vandamme P."/>
        </authorList>
    </citation>
    <scope>NUCLEOTIDE SEQUENCE [LARGE SCALE GENOMIC DNA]</scope>
    <source>
        <strain evidence="3 4">NML 130210</strain>
    </source>
</reference>
<comment type="caution">
    <text evidence="3">The sequence shown here is derived from an EMBL/GenBank/DDBJ whole genome shotgun (WGS) entry which is preliminary data.</text>
</comment>
<dbReference type="OrthoDB" id="4419644at2"/>
<accession>A0A0N8VZN1</accession>
<dbReference type="Proteomes" id="UP000050517">
    <property type="component" value="Unassembled WGS sequence"/>
</dbReference>
<evidence type="ECO:0000313" key="3">
    <source>
        <dbReference type="EMBL" id="KQB84362.1"/>
    </source>
</evidence>
<evidence type="ECO:0000313" key="4">
    <source>
        <dbReference type="Proteomes" id="UP000050517"/>
    </source>
</evidence>
<dbReference type="PATRIC" id="fig|1544416.3.peg.1167"/>
<dbReference type="Gene3D" id="3.40.960.10">
    <property type="entry name" value="VSR Endonuclease"/>
    <property type="match status" value="1"/>
</dbReference>
<feature type="domain" description="DUF559" evidence="1">
    <location>
        <begin position="176"/>
        <end position="267"/>
    </location>
</feature>
<dbReference type="SUPFAM" id="SSF52980">
    <property type="entry name" value="Restriction endonuclease-like"/>
    <property type="match status" value="1"/>
</dbReference>
<dbReference type="Pfam" id="PF13338">
    <property type="entry name" value="AbiEi_4"/>
    <property type="match status" value="1"/>
</dbReference>
<dbReference type="InterPro" id="IPR007569">
    <property type="entry name" value="DUF559"/>
</dbReference>
<dbReference type="STRING" id="1544416.Cocul_01163"/>
<organism evidence="3 4">
    <name type="scientific">Corynebacterium oculi</name>
    <dbReference type="NCBI Taxonomy" id="1544416"/>
    <lineage>
        <taxon>Bacteria</taxon>
        <taxon>Bacillati</taxon>
        <taxon>Actinomycetota</taxon>
        <taxon>Actinomycetes</taxon>
        <taxon>Mycobacteriales</taxon>
        <taxon>Corynebacteriaceae</taxon>
        <taxon>Corynebacterium</taxon>
    </lineage>
</organism>
<keyword evidence="4" id="KW-1185">Reference proteome</keyword>
<gene>
    <name evidence="3" type="ORF">Cocul_01163</name>
</gene>
<dbReference type="AlphaFoldDB" id="A0A0N8VZN1"/>
<evidence type="ECO:0000259" key="2">
    <source>
        <dbReference type="Pfam" id="PF13338"/>
    </source>
</evidence>